<organism evidence="1 2">
    <name type="scientific">Phoxinus phoxinus</name>
    <name type="common">Eurasian minnow</name>
    <dbReference type="NCBI Taxonomy" id="58324"/>
    <lineage>
        <taxon>Eukaryota</taxon>
        <taxon>Metazoa</taxon>
        <taxon>Chordata</taxon>
        <taxon>Craniata</taxon>
        <taxon>Vertebrata</taxon>
        <taxon>Euteleostomi</taxon>
        <taxon>Actinopterygii</taxon>
        <taxon>Neopterygii</taxon>
        <taxon>Teleostei</taxon>
        <taxon>Ostariophysi</taxon>
        <taxon>Cypriniformes</taxon>
        <taxon>Leuciscidae</taxon>
        <taxon>Phoxininae</taxon>
        <taxon>Phoxinus</taxon>
    </lineage>
</organism>
<dbReference type="AlphaFoldDB" id="A0AAN9GW11"/>
<evidence type="ECO:0000313" key="2">
    <source>
        <dbReference type="Proteomes" id="UP001364617"/>
    </source>
</evidence>
<proteinExistence type="predicted"/>
<reference evidence="1 2" key="1">
    <citation type="submission" date="2024-02" db="EMBL/GenBank/DDBJ databases">
        <title>Chromosome-level genome assembly of the Eurasian Minnow (Phoxinus phoxinus).</title>
        <authorList>
            <person name="Oriowo T.O."/>
            <person name="Martin S."/>
            <person name="Stange M."/>
            <person name="Chrysostomakis Y."/>
            <person name="Brown T."/>
            <person name="Winkler S."/>
            <person name="Kukowka S."/>
            <person name="Myers E.W."/>
            <person name="Bohne A."/>
        </authorList>
    </citation>
    <scope>NUCLEOTIDE SEQUENCE [LARGE SCALE GENOMIC DNA]</scope>
    <source>
        <strain evidence="1">ZFMK-TIS-60720</strain>
        <tissue evidence="1">Whole Organism</tissue>
    </source>
</reference>
<protein>
    <submittedName>
        <fullName evidence="1">Uncharacterized protein</fullName>
    </submittedName>
</protein>
<sequence>MPKYHGVKIRKEERYNLAFQPEQELSKKLWVTNWTEMHEYYY</sequence>
<accession>A0AAN9GW11</accession>
<dbReference type="Proteomes" id="UP001364617">
    <property type="component" value="Unassembled WGS sequence"/>
</dbReference>
<dbReference type="EMBL" id="JAYKXH010000019">
    <property type="protein sequence ID" value="KAK7134319.1"/>
    <property type="molecule type" value="Genomic_DNA"/>
</dbReference>
<keyword evidence="2" id="KW-1185">Reference proteome</keyword>
<gene>
    <name evidence="1" type="ORF">R3I93_017662</name>
</gene>
<comment type="caution">
    <text evidence="1">The sequence shown here is derived from an EMBL/GenBank/DDBJ whole genome shotgun (WGS) entry which is preliminary data.</text>
</comment>
<name>A0AAN9GW11_9TELE</name>
<evidence type="ECO:0000313" key="1">
    <source>
        <dbReference type="EMBL" id="KAK7134319.1"/>
    </source>
</evidence>